<dbReference type="Gene3D" id="2.130.10.10">
    <property type="entry name" value="YVTN repeat-like/Quinoprotein amine dehydrogenase"/>
    <property type="match status" value="2"/>
</dbReference>
<dbReference type="OrthoDB" id="6415840at2759"/>
<proteinExistence type="predicted"/>
<dbReference type="InterPro" id="IPR015943">
    <property type="entry name" value="WD40/YVTN_repeat-like_dom_sf"/>
</dbReference>
<dbReference type="GO" id="GO:0006364">
    <property type="term" value="P:rRNA processing"/>
    <property type="evidence" value="ECO:0007669"/>
    <property type="project" value="TreeGrafter"/>
</dbReference>
<dbReference type="SUPFAM" id="SSF50978">
    <property type="entry name" value="WD40 repeat-like"/>
    <property type="match status" value="1"/>
</dbReference>
<organism evidence="4 5">
    <name type="scientific">Trichonephila clavata</name>
    <name type="common">Joro spider</name>
    <name type="synonym">Nephila clavata</name>
    <dbReference type="NCBI Taxonomy" id="2740835"/>
    <lineage>
        <taxon>Eukaryota</taxon>
        <taxon>Metazoa</taxon>
        <taxon>Ecdysozoa</taxon>
        <taxon>Arthropoda</taxon>
        <taxon>Chelicerata</taxon>
        <taxon>Arachnida</taxon>
        <taxon>Araneae</taxon>
        <taxon>Araneomorphae</taxon>
        <taxon>Entelegynae</taxon>
        <taxon>Araneoidea</taxon>
        <taxon>Nephilidae</taxon>
        <taxon>Trichonephila</taxon>
    </lineage>
</organism>
<dbReference type="EMBL" id="BMAO01000642">
    <property type="protein sequence ID" value="GFQ68266.1"/>
    <property type="molecule type" value="Genomic_DNA"/>
</dbReference>
<dbReference type="InterPro" id="IPR019775">
    <property type="entry name" value="WD40_repeat_CS"/>
</dbReference>
<dbReference type="GO" id="GO:0006261">
    <property type="term" value="P:DNA-templated DNA replication"/>
    <property type="evidence" value="ECO:0007669"/>
    <property type="project" value="TreeGrafter"/>
</dbReference>
<dbReference type="InterPro" id="IPR001680">
    <property type="entry name" value="WD40_rpt"/>
</dbReference>
<protein>
    <submittedName>
        <fullName evidence="4">WD repeat-containing protein 18</fullName>
    </submittedName>
</protein>
<dbReference type="PROSITE" id="PS00678">
    <property type="entry name" value="WD_REPEATS_1"/>
    <property type="match status" value="1"/>
</dbReference>
<name>A0A8X6KBT7_TRICU</name>
<gene>
    <name evidence="4" type="primary">wdr18</name>
    <name evidence="4" type="ORF">TNCT_298721</name>
</gene>
<feature type="repeat" description="WD" evidence="3">
    <location>
        <begin position="303"/>
        <end position="344"/>
    </location>
</feature>
<comment type="caution">
    <text evidence="4">The sequence shown here is derived from an EMBL/GenBank/DDBJ whole genome shotgun (WGS) entry which is preliminary data.</text>
</comment>
<evidence type="ECO:0000256" key="1">
    <source>
        <dbReference type="ARBA" id="ARBA00022574"/>
    </source>
</evidence>
<dbReference type="Pfam" id="PF00400">
    <property type="entry name" value="WD40"/>
    <property type="match status" value="3"/>
</dbReference>
<evidence type="ECO:0000256" key="3">
    <source>
        <dbReference type="PROSITE-ProRule" id="PRU00221"/>
    </source>
</evidence>
<keyword evidence="5" id="KW-1185">Reference proteome</keyword>
<dbReference type="PROSITE" id="PS50294">
    <property type="entry name" value="WD_REPEATS_REGION"/>
    <property type="match status" value="2"/>
</dbReference>
<dbReference type="PANTHER" id="PTHR18763:SF0">
    <property type="entry name" value="WD REPEAT-CONTAINING PROTEIN 18"/>
    <property type="match status" value="1"/>
</dbReference>
<evidence type="ECO:0000313" key="5">
    <source>
        <dbReference type="Proteomes" id="UP000887116"/>
    </source>
</evidence>
<feature type="repeat" description="WD" evidence="3">
    <location>
        <begin position="160"/>
        <end position="191"/>
    </location>
</feature>
<dbReference type="InterPro" id="IPR045227">
    <property type="entry name" value="WDR18/Ipi3/RID3"/>
</dbReference>
<keyword evidence="1 3" id="KW-0853">WD repeat</keyword>
<dbReference type="Proteomes" id="UP000887116">
    <property type="component" value="Unassembled WGS sequence"/>
</dbReference>
<dbReference type="SMART" id="SM00320">
    <property type="entry name" value="WD40"/>
    <property type="match status" value="4"/>
</dbReference>
<sequence length="473" mass="52847">MTHREALASKKMSPGLNIVLTTFVTVKKRTPVKNDCICNLNKEEIAMDSIPEVIITSSSICTAHDSKNGNLLASYPKSREISPKTLCLIGEDFLIGAVPKRPIIKVWTVSNMRKEEMGNFVCPGVVSALTVSSCGIYCVAGIKESIYVWQINTGELLNVIERHYQDVTCLKFTGDDSRVLSGGKDGHVIVWILAQMIDINKRNEPVKPLVVWNDHSSEVTDIYIGPLSSRAATVSVDMSCKVYELDSLTLLSSICMETLLTAVIMDPMEYYIFLGDDMGYLYQIVTYESLPREIHSNEVPVQLKIHQGKIISFSFSIEGSRIMTASEDGTCKLWDIPCMSCVLTIKLEGSLLTNAFLAMRPTGFKELILPQFYVRPFMAEILSDRSRRKDIESKIHSKTLTFMHEDEPAEVFSENFLNIPVTTDTINASASEGIFQEALYPESIAELRAVNNQLYSYLLNCGLENIKNEPSTE</sequence>
<dbReference type="PROSITE" id="PS50082">
    <property type="entry name" value="WD_REPEATS_2"/>
    <property type="match status" value="2"/>
</dbReference>
<dbReference type="GO" id="GO:0005656">
    <property type="term" value="C:nuclear pre-replicative complex"/>
    <property type="evidence" value="ECO:0007669"/>
    <property type="project" value="TreeGrafter"/>
</dbReference>
<dbReference type="GO" id="GO:0120330">
    <property type="term" value="C:rixosome complex"/>
    <property type="evidence" value="ECO:0007669"/>
    <property type="project" value="TreeGrafter"/>
</dbReference>
<evidence type="ECO:0000256" key="2">
    <source>
        <dbReference type="ARBA" id="ARBA00022737"/>
    </source>
</evidence>
<evidence type="ECO:0000313" key="4">
    <source>
        <dbReference type="EMBL" id="GFQ68266.1"/>
    </source>
</evidence>
<reference evidence="4" key="1">
    <citation type="submission" date="2020-07" db="EMBL/GenBank/DDBJ databases">
        <title>Multicomponent nature underlies the extraordinary mechanical properties of spider dragline silk.</title>
        <authorList>
            <person name="Kono N."/>
            <person name="Nakamura H."/>
            <person name="Mori M."/>
            <person name="Yoshida Y."/>
            <person name="Ohtoshi R."/>
            <person name="Malay A.D."/>
            <person name="Moran D.A.P."/>
            <person name="Tomita M."/>
            <person name="Numata K."/>
            <person name="Arakawa K."/>
        </authorList>
    </citation>
    <scope>NUCLEOTIDE SEQUENCE</scope>
</reference>
<keyword evidence="2" id="KW-0677">Repeat</keyword>
<dbReference type="InterPro" id="IPR036322">
    <property type="entry name" value="WD40_repeat_dom_sf"/>
</dbReference>
<dbReference type="AlphaFoldDB" id="A0A8X6KBT7"/>
<dbReference type="PANTHER" id="PTHR18763">
    <property type="entry name" value="WD-REPEAT PROTEIN 18"/>
    <property type="match status" value="1"/>
</dbReference>
<accession>A0A8X6KBT7</accession>